<evidence type="ECO:0000313" key="3">
    <source>
        <dbReference type="Proteomes" id="UP001304340"/>
    </source>
</evidence>
<sequence>MTKSRAIGLDIGSTYVRAAEIKYDTKRGTTVEPEVLRFAQVGLPVGAVRDGEVVEPGAVATAIKQLWRENKFSTKEVVIGVGNQRVLVRDLDLPSMPMAQLRASLPYQVKEFLPVAVEDALLDYLPTGTYEGQHGTVVEGLLVAATKDTVLANTAAVEEAGLNPVMVDINAFALTRSVARGPWASRTVAVVDLGARITDVVVVDRGAPRFVRTLPTGGHDITEAIASSMQISETDAETVKRSVGIGMPVPPEYRQAAEAVAQIGHVLVEAVRNTLSFYSMKNPAGGVDTVLLTGGGAGLPGLGQYLSTAARVGVSLADPLGSMKGGAALRSTDPSGAAHQSVAVSVGLAMGAVA</sequence>
<dbReference type="PIRSF" id="PIRSF019169">
    <property type="entry name" value="PilM"/>
    <property type="match status" value="1"/>
</dbReference>
<dbReference type="SMART" id="SM00842">
    <property type="entry name" value="FtsA"/>
    <property type="match status" value="1"/>
</dbReference>
<dbReference type="Gene3D" id="3.30.420.40">
    <property type="match status" value="2"/>
</dbReference>
<dbReference type="Pfam" id="PF11104">
    <property type="entry name" value="PilM_2"/>
    <property type="match status" value="1"/>
</dbReference>
<reference evidence="3" key="1">
    <citation type="submission" date="2023-11" db="EMBL/GenBank/DDBJ databases">
        <authorList>
            <person name="Helweg L.P."/>
            <person name="Kiel A."/>
            <person name="Hitz F."/>
            <person name="Ruckert-Reed C."/>
            <person name="Busche T."/>
            <person name="Kaltschmidt B."/>
            <person name="Kaltschmidt C."/>
        </authorList>
    </citation>
    <scope>NUCLEOTIDE SEQUENCE [LARGE SCALE GENOMIC DNA]</scope>
    <source>
        <strain evidence="3">4.1</strain>
    </source>
</reference>
<dbReference type="KEGG" id="sbil:SANBI_001728"/>
<dbReference type="AlphaFoldDB" id="A0AAF0Z755"/>
<dbReference type="InterPro" id="IPR043129">
    <property type="entry name" value="ATPase_NBD"/>
</dbReference>
<dbReference type="InterPro" id="IPR005883">
    <property type="entry name" value="PilM"/>
</dbReference>
<dbReference type="GO" id="GO:0051301">
    <property type="term" value="P:cell division"/>
    <property type="evidence" value="ECO:0007669"/>
    <property type="project" value="InterPro"/>
</dbReference>
<protein>
    <submittedName>
        <fullName evidence="2">Type IV pilus assembly protein PilM</fullName>
    </submittedName>
</protein>
<dbReference type="PANTHER" id="PTHR32432:SF3">
    <property type="entry name" value="ETHANOLAMINE UTILIZATION PROTEIN EUTJ"/>
    <property type="match status" value="1"/>
</dbReference>
<gene>
    <name evidence="2" type="primary">pilM</name>
    <name evidence="2" type="ORF">SANBI_001728</name>
</gene>
<dbReference type="NCBIfam" id="TIGR01175">
    <property type="entry name" value="pilM"/>
    <property type="match status" value="1"/>
</dbReference>
<dbReference type="SUPFAM" id="SSF53067">
    <property type="entry name" value="Actin-like ATPase domain"/>
    <property type="match status" value="2"/>
</dbReference>
<feature type="domain" description="SHS2" evidence="1">
    <location>
        <begin position="6"/>
        <end position="178"/>
    </location>
</feature>
<proteinExistence type="predicted"/>
<dbReference type="EMBL" id="CP138359">
    <property type="protein sequence ID" value="WPF84012.1"/>
    <property type="molecule type" value="Genomic_DNA"/>
</dbReference>
<dbReference type="CDD" id="cd24049">
    <property type="entry name" value="ASKHA_NBD_PilM"/>
    <property type="match status" value="1"/>
</dbReference>
<dbReference type="Gene3D" id="3.30.1490.300">
    <property type="match status" value="1"/>
</dbReference>
<dbReference type="InterPro" id="IPR003494">
    <property type="entry name" value="SHS2_FtsA"/>
</dbReference>
<dbReference type="InterPro" id="IPR050696">
    <property type="entry name" value="FtsA/MreB"/>
</dbReference>
<keyword evidence="3" id="KW-1185">Reference proteome</keyword>
<dbReference type="Proteomes" id="UP001304340">
    <property type="component" value="Chromosome"/>
</dbReference>
<name>A0AAF0Z755_9MICO</name>
<evidence type="ECO:0000259" key="1">
    <source>
        <dbReference type="SMART" id="SM00842"/>
    </source>
</evidence>
<dbReference type="RefSeq" id="WP_319160834.1">
    <property type="nucleotide sequence ID" value="NZ_CP138359.1"/>
</dbReference>
<evidence type="ECO:0000313" key="2">
    <source>
        <dbReference type="EMBL" id="WPF84012.1"/>
    </source>
</evidence>
<organism evidence="2 3">
    <name type="scientific">Sanguibacter biliveldensis</name>
    <dbReference type="NCBI Taxonomy" id="3030830"/>
    <lineage>
        <taxon>Bacteria</taxon>
        <taxon>Bacillati</taxon>
        <taxon>Actinomycetota</taxon>
        <taxon>Actinomycetes</taxon>
        <taxon>Micrococcales</taxon>
        <taxon>Sanguibacteraceae</taxon>
        <taxon>Sanguibacter</taxon>
    </lineage>
</organism>
<accession>A0AAF0Z755</accession>
<dbReference type="PANTHER" id="PTHR32432">
    <property type="entry name" value="CELL DIVISION PROTEIN FTSA-RELATED"/>
    <property type="match status" value="1"/>
</dbReference>